<dbReference type="EMBL" id="CP111019">
    <property type="protein sequence ID" value="WAR12745.1"/>
    <property type="molecule type" value="Genomic_DNA"/>
</dbReference>
<sequence length="154" mass="16926">MAPFENKTIRKCPTAASPTMALSRPRAFLEVSLMSQWLYGRTGTVKKCPTAASPTPTPPGPRAFLEFSISLMSQWLYEGARQPLRRPPPPPGSRAFLDVSISLMSQWLYGRTGSVRKCPTAASPTPTPSRLPSVSGVFHLIDVPMALWQDWIAI</sequence>
<protein>
    <submittedName>
        <fullName evidence="1">Uncharacterized protein</fullName>
    </submittedName>
</protein>
<proteinExistence type="predicted"/>
<evidence type="ECO:0000313" key="1">
    <source>
        <dbReference type="EMBL" id="WAR12745.1"/>
    </source>
</evidence>
<gene>
    <name evidence="1" type="ORF">MAR_026925</name>
</gene>
<name>A0ABY7ETX4_MYAAR</name>
<reference evidence="1" key="1">
    <citation type="submission" date="2022-11" db="EMBL/GenBank/DDBJ databases">
        <title>Centuries of genome instability and evolution in soft-shell clam transmissible cancer (bioRxiv).</title>
        <authorList>
            <person name="Hart S.F.M."/>
            <person name="Yonemitsu M.A."/>
            <person name="Giersch R.M."/>
            <person name="Beal B.F."/>
            <person name="Arriagada G."/>
            <person name="Davis B.W."/>
            <person name="Ostrander E.A."/>
            <person name="Goff S.P."/>
            <person name="Metzger M.J."/>
        </authorList>
    </citation>
    <scope>NUCLEOTIDE SEQUENCE</scope>
    <source>
        <strain evidence="1">MELC-2E11</strain>
        <tissue evidence="1">Siphon/mantle</tissue>
    </source>
</reference>
<keyword evidence="2" id="KW-1185">Reference proteome</keyword>
<accession>A0ABY7ETX4</accession>
<dbReference type="Proteomes" id="UP001164746">
    <property type="component" value="Chromosome 8"/>
</dbReference>
<organism evidence="1 2">
    <name type="scientific">Mya arenaria</name>
    <name type="common">Soft-shell clam</name>
    <dbReference type="NCBI Taxonomy" id="6604"/>
    <lineage>
        <taxon>Eukaryota</taxon>
        <taxon>Metazoa</taxon>
        <taxon>Spiralia</taxon>
        <taxon>Lophotrochozoa</taxon>
        <taxon>Mollusca</taxon>
        <taxon>Bivalvia</taxon>
        <taxon>Autobranchia</taxon>
        <taxon>Heteroconchia</taxon>
        <taxon>Euheterodonta</taxon>
        <taxon>Imparidentia</taxon>
        <taxon>Neoheterodontei</taxon>
        <taxon>Myida</taxon>
        <taxon>Myoidea</taxon>
        <taxon>Myidae</taxon>
        <taxon>Mya</taxon>
    </lineage>
</organism>
<evidence type="ECO:0000313" key="2">
    <source>
        <dbReference type="Proteomes" id="UP001164746"/>
    </source>
</evidence>